<dbReference type="AlphaFoldDB" id="A0A3Q0IZH4"/>
<keyword evidence="2" id="KW-1133">Transmembrane helix</keyword>
<evidence type="ECO:0000313" key="4">
    <source>
        <dbReference type="RefSeq" id="XP_026679845.1"/>
    </source>
</evidence>
<feature type="non-terminal residue" evidence="4">
    <location>
        <position position="488"/>
    </location>
</feature>
<evidence type="ECO:0000256" key="2">
    <source>
        <dbReference type="SAM" id="Phobius"/>
    </source>
</evidence>
<protein>
    <submittedName>
        <fullName evidence="4">Uncharacterized protein DDB_G0284459-like</fullName>
    </submittedName>
</protein>
<organism evidence="3 4">
    <name type="scientific">Diaphorina citri</name>
    <name type="common">Asian citrus psyllid</name>
    <dbReference type="NCBI Taxonomy" id="121845"/>
    <lineage>
        <taxon>Eukaryota</taxon>
        <taxon>Metazoa</taxon>
        <taxon>Ecdysozoa</taxon>
        <taxon>Arthropoda</taxon>
        <taxon>Hexapoda</taxon>
        <taxon>Insecta</taxon>
        <taxon>Pterygota</taxon>
        <taxon>Neoptera</taxon>
        <taxon>Paraneoptera</taxon>
        <taxon>Hemiptera</taxon>
        <taxon>Sternorrhyncha</taxon>
        <taxon>Psylloidea</taxon>
        <taxon>Psyllidae</taxon>
        <taxon>Diaphorininae</taxon>
        <taxon>Diaphorina</taxon>
    </lineage>
</organism>
<reference evidence="4" key="1">
    <citation type="submission" date="2025-08" db="UniProtKB">
        <authorList>
            <consortium name="RefSeq"/>
        </authorList>
    </citation>
    <scope>IDENTIFICATION</scope>
</reference>
<gene>
    <name evidence="4" type="primary">LOC113467700</name>
</gene>
<feature type="compositionally biased region" description="Low complexity" evidence="1">
    <location>
        <begin position="257"/>
        <end position="419"/>
    </location>
</feature>
<name>A0A3Q0IZH4_DIACI</name>
<accession>A0A3Q0IZH4</accession>
<dbReference type="PANTHER" id="PTHR47510">
    <property type="entry name" value="REVERSE TRANSCRIPTASE DOMAIN-CONTAINING PROTEIN"/>
    <property type="match status" value="1"/>
</dbReference>
<proteinExistence type="predicted"/>
<dbReference type="Proteomes" id="UP000079169">
    <property type="component" value="Unplaced"/>
</dbReference>
<keyword evidence="2" id="KW-0812">Transmembrane</keyword>
<dbReference type="PANTHER" id="PTHR47510:SF3">
    <property type="entry name" value="ENDO_EXONUCLEASE_PHOSPHATASE DOMAIN-CONTAINING PROTEIN"/>
    <property type="match status" value="1"/>
</dbReference>
<dbReference type="GeneID" id="113467700"/>
<keyword evidence="3" id="KW-1185">Reference proteome</keyword>
<evidence type="ECO:0000313" key="3">
    <source>
        <dbReference type="Proteomes" id="UP000079169"/>
    </source>
</evidence>
<feature type="region of interest" description="Disordered" evidence="1">
    <location>
        <begin position="255"/>
        <end position="419"/>
    </location>
</feature>
<feature type="transmembrane region" description="Helical" evidence="2">
    <location>
        <begin position="429"/>
        <end position="453"/>
    </location>
</feature>
<dbReference type="KEGG" id="dci:113467700"/>
<dbReference type="PaxDb" id="121845-A0A3Q0IZH4"/>
<feature type="transmembrane region" description="Helical" evidence="2">
    <location>
        <begin position="465"/>
        <end position="486"/>
    </location>
</feature>
<keyword evidence="2" id="KW-0472">Membrane</keyword>
<evidence type="ECO:0000256" key="1">
    <source>
        <dbReference type="SAM" id="MobiDB-lite"/>
    </source>
</evidence>
<dbReference type="STRING" id="121845.A0A3Q0IZH4"/>
<sequence length="488" mass="54183">MFNMKVTVHTPTRVANGSSSCVDNIIVNFPTSNLLNTLTNIFSGLGDHKYAQVVSLQIGEINEVKKILARTYKPVQIENFKRALSLTDFSSIYTFDDVNDKMLQFYSIFSRLFNECFPYKTISISDQRKKRKSWLTPGIIISSTKKRSLHQLCRYSRDPALHAHYRQYSKMLSKVVRAAKVRYTIDQIDSAPKHKKIKTIWNIVRSYSKTTKKQHVELRLVGDRGEVKDPHTVAEMFNKYFVEIPLQFRAQPPAPLSSSSSLYSSSSATSSIPTSSTTSFIPTSSTTSSVPTSSTTSSIPTSSTTSSVPTTSSTTSSIPTSSTTSSVPTSSTTSSVPTSSTTSSVPTSSTTSSVPTSSTTSSVPTSSTNSSVPTSSVPIPSTTSSIPTTSTTSSGPTSSTTSSVPTSSTTSSVPTSSTISSVPTLFRPYFFYNLFCPYFSYNLFRPYFFYNLFHPNFFYNLLRPYFFYNLFRPYFFYNLFCPYFFYNL</sequence>
<dbReference type="RefSeq" id="XP_026679845.1">
    <property type="nucleotide sequence ID" value="XM_026824044.1"/>
</dbReference>